<accession>A0A072PSE7</accession>
<dbReference type="VEuPathDB" id="FungiDB:A1O9_06371"/>
<gene>
    <name evidence="2" type="ORF">A1O9_06371</name>
</gene>
<dbReference type="GeneID" id="25281288"/>
<feature type="chain" id="PRO_5001681903" evidence="1">
    <location>
        <begin position="24"/>
        <end position="204"/>
    </location>
</feature>
<protein>
    <submittedName>
        <fullName evidence="2">Uncharacterized protein</fullName>
    </submittedName>
</protein>
<keyword evidence="1" id="KW-0732">Signal</keyword>
<dbReference type="RefSeq" id="XP_013261035.1">
    <property type="nucleotide sequence ID" value="XM_013405581.1"/>
</dbReference>
<evidence type="ECO:0000313" key="3">
    <source>
        <dbReference type="Proteomes" id="UP000027920"/>
    </source>
</evidence>
<evidence type="ECO:0000256" key="1">
    <source>
        <dbReference type="SAM" id="SignalP"/>
    </source>
</evidence>
<evidence type="ECO:0000313" key="2">
    <source>
        <dbReference type="EMBL" id="KEF58445.1"/>
    </source>
</evidence>
<sequence>MASRTRFPMLVAATAVIFGAIAAASDSTAAIITSTLVSSAQSSTATTGSYTLCQFYSSIPGATGGSSATVTTLTLPPCPSSIITFSYTDLLPTATTDAITLTSTFPSASASSYTLCQFYSSIPGATSGASTMTLPSCPSDLQTFTYTLPSTTAETVASTLAGSSTVVSGSGLASSFPGVAAPTAAVDKIVVAGVGALVVAAGLI</sequence>
<proteinExistence type="predicted"/>
<dbReference type="HOGENOM" id="CLU_102254_0_0_1"/>
<feature type="signal peptide" evidence="1">
    <location>
        <begin position="1"/>
        <end position="23"/>
    </location>
</feature>
<dbReference type="EMBL" id="AMGV01000004">
    <property type="protein sequence ID" value="KEF58445.1"/>
    <property type="molecule type" value="Genomic_DNA"/>
</dbReference>
<dbReference type="AlphaFoldDB" id="A0A072PSE7"/>
<dbReference type="OrthoDB" id="4161456at2759"/>
<keyword evidence="3" id="KW-1185">Reference proteome</keyword>
<reference evidence="2 3" key="1">
    <citation type="submission" date="2013-03" db="EMBL/GenBank/DDBJ databases">
        <title>The Genome Sequence of Exophiala aquamarina CBS 119918.</title>
        <authorList>
            <consortium name="The Broad Institute Genomics Platform"/>
            <person name="Cuomo C."/>
            <person name="de Hoog S."/>
            <person name="Gorbushina A."/>
            <person name="Walker B."/>
            <person name="Young S.K."/>
            <person name="Zeng Q."/>
            <person name="Gargeya S."/>
            <person name="Fitzgerald M."/>
            <person name="Haas B."/>
            <person name="Abouelleil A."/>
            <person name="Allen A.W."/>
            <person name="Alvarado L."/>
            <person name="Arachchi H.M."/>
            <person name="Berlin A.M."/>
            <person name="Chapman S.B."/>
            <person name="Gainer-Dewar J."/>
            <person name="Goldberg J."/>
            <person name="Griggs A."/>
            <person name="Gujja S."/>
            <person name="Hansen M."/>
            <person name="Howarth C."/>
            <person name="Imamovic A."/>
            <person name="Ireland A."/>
            <person name="Larimer J."/>
            <person name="McCowan C."/>
            <person name="Murphy C."/>
            <person name="Pearson M."/>
            <person name="Poon T.W."/>
            <person name="Priest M."/>
            <person name="Roberts A."/>
            <person name="Saif S."/>
            <person name="Shea T."/>
            <person name="Sisk P."/>
            <person name="Sykes S."/>
            <person name="Wortman J."/>
            <person name="Nusbaum C."/>
            <person name="Birren B."/>
        </authorList>
    </citation>
    <scope>NUCLEOTIDE SEQUENCE [LARGE SCALE GENOMIC DNA]</scope>
    <source>
        <strain evidence="2 3">CBS 119918</strain>
    </source>
</reference>
<comment type="caution">
    <text evidence="2">The sequence shown here is derived from an EMBL/GenBank/DDBJ whole genome shotgun (WGS) entry which is preliminary data.</text>
</comment>
<name>A0A072PSE7_9EURO</name>
<dbReference type="Proteomes" id="UP000027920">
    <property type="component" value="Unassembled WGS sequence"/>
</dbReference>
<organism evidence="2 3">
    <name type="scientific">Exophiala aquamarina CBS 119918</name>
    <dbReference type="NCBI Taxonomy" id="1182545"/>
    <lineage>
        <taxon>Eukaryota</taxon>
        <taxon>Fungi</taxon>
        <taxon>Dikarya</taxon>
        <taxon>Ascomycota</taxon>
        <taxon>Pezizomycotina</taxon>
        <taxon>Eurotiomycetes</taxon>
        <taxon>Chaetothyriomycetidae</taxon>
        <taxon>Chaetothyriales</taxon>
        <taxon>Herpotrichiellaceae</taxon>
        <taxon>Exophiala</taxon>
    </lineage>
</organism>